<keyword evidence="2" id="KW-0472">Membrane</keyword>
<feature type="transmembrane region" description="Helical" evidence="2">
    <location>
        <begin position="20"/>
        <end position="40"/>
    </location>
</feature>
<proteinExistence type="predicted"/>
<evidence type="ECO:0000256" key="1">
    <source>
        <dbReference type="SAM" id="MobiDB-lite"/>
    </source>
</evidence>
<keyword evidence="2" id="KW-1133">Transmembrane helix</keyword>
<accession>A0ABD1UJV8</accession>
<dbReference type="AlphaFoldDB" id="A0ABD1UJV8"/>
<evidence type="ECO:0000313" key="4">
    <source>
        <dbReference type="Proteomes" id="UP001604336"/>
    </source>
</evidence>
<comment type="caution">
    <text evidence="3">The sequence shown here is derived from an EMBL/GenBank/DDBJ whole genome shotgun (WGS) entry which is preliminary data.</text>
</comment>
<keyword evidence="2" id="KW-0812">Transmembrane</keyword>
<feature type="compositionally biased region" description="Low complexity" evidence="1">
    <location>
        <begin position="45"/>
        <end position="56"/>
    </location>
</feature>
<feature type="region of interest" description="Disordered" evidence="1">
    <location>
        <begin position="45"/>
        <end position="123"/>
    </location>
</feature>
<evidence type="ECO:0000256" key="2">
    <source>
        <dbReference type="SAM" id="Phobius"/>
    </source>
</evidence>
<sequence>MGWSNPFKEVASSKPLFLTIYAAVIIGILVSSFYVFSAVFSSSGSFSSVTFSTSAVPDAGPTPLDRPSNLSHVKEEGAVPEPTSRPQSKLLKPIWEVPTPGSKMPPLKELSTDKGTSSTKSQG</sequence>
<name>A0ABD1UJV8_9LAMI</name>
<protein>
    <submittedName>
        <fullName evidence="3">Xyloglucanase</fullName>
    </submittedName>
</protein>
<gene>
    <name evidence="3" type="ORF">Adt_10400</name>
</gene>
<organism evidence="3 4">
    <name type="scientific">Abeliophyllum distichum</name>
    <dbReference type="NCBI Taxonomy" id="126358"/>
    <lineage>
        <taxon>Eukaryota</taxon>
        <taxon>Viridiplantae</taxon>
        <taxon>Streptophyta</taxon>
        <taxon>Embryophyta</taxon>
        <taxon>Tracheophyta</taxon>
        <taxon>Spermatophyta</taxon>
        <taxon>Magnoliopsida</taxon>
        <taxon>eudicotyledons</taxon>
        <taxon>Gunneridae</taxon>
        <taxon>Pentapetalae</taxon>
        <taxon>asterids</taxon>
        <taxon>lamiids</taxon>
        <taxon>Lamiales</taxon>
        <taxon>Oleaceae</taxon>
        <taxon>Forsythieae</taxon>
        <taxon>Abeliophyllum</taxon>
    </lineage>
</organism>
<dbReference type="Proteomes" id="UP001604336">
    <property type="component" value="Unassembled WGS sequence"/>
</dbReference>
<keyword evidence="4" id="KW-1185">Reference proteome</keyword>
<evidence type="ECO:0000313" key="3">
    <source>
        <dbReference type="EMBL" id="KAL2525346.1"/>
    </source>
</evidence>
<feature type="compositionally biased region" description="Polar residues" evidence="1">
    <location>
        <begin position="113"/>
        <end position="123"/>
    </location>
</feature>
<dbReference type="EMBL" id="JBFOLK010000003">
    <property type="protein sequence ID" value="KAL2525346.1"/>
    <property type="molecule type" value="Genomic_DNA"/>
</dbReference>
<reference evidence="4" key="1">
    <citation type="submission" date="2024-07" db="EMBL/GenBank/DDBJ databases">
        <title>Two chromosome-level genome assemblies of Korean endemic species Abeliophyllum distichum and Forsythia ovata (Oleaceae).</title>
        <authorList>
            <person name="Jang H."/>
        </authorList>
    </citation>
    <scope>NUCLEOTIDE SEQUENCE [LARGE SCALE GENOMIC DNA]</scope>
</reference>